<dbReference type="Proteomes" id="UP000092683">
    <property type="component" value="Unassembled WGS sequence"/>
</dbReference>
<accession>A0A1B9CJT3</accession>
<dbReference type="AlphaFoldDB" id="A0A1B9CJT3"/>
<gene>
    <name evidence="1" type="ORF">A5677_07540</name>
</gene>
<organism evidence="1 2">
    <name type="scientific">Mycobacterium malmoense</name>
    <dbReference type="NCBI Taxonomy" id="1780"/>
    <lineage>
        <taxon>Bacteria</taxon>
        <taxon>Bacillati</taxon>
        <taxon>Actinomycetota</taxon>
        <taxon>Actinomycetes</taxon>
        <taxon>Mycobacteriales</taxon>
        <taxon>Mycobacteriaceae</taxon>
        <taxon>Mycobacterium</taxon>
    </lineage>
</organism>
<protein>
    <submittedName>
        <fullName evidence="1">Uncharacterized protein</fullName>
    </submittedName>
</protein>
<dbReference type="EMBL" id="MBEE01000275">
    <property type="protein sequence ID" value="OCB42466.1"/>
    <property type="molecule type" value="Genomic_DNA"/>
</dbReference>
<comment type="caution">
    <text evidence="1">The sequence shown here is derived from an EMBL/GenBank/DDBJ whole genome shotgun (WGS) entry which is preliminary data.</text>
</comment>
<evidence type="ECO:0000313" key="1">
    <source>
        <dbReference type="EMBL" id="OCB42466.1"/>
    </source>
</evidence>
<proteinExistence type="predicted"/>
<sequence length="79" mass="9300">MQRVRAQIVLCRVNDFHVCPIDQIEIEKSVTLGLLYRHAPTQVDASMISRSEFRVGDHHYILCIVQKRLIIGMRERRCH</sequence>
<name>A0A1B9CJT3_MYCMA</name>
<reference evidence="1 2" key="1">
    <citation type="submission" date="2016-06" db="EMBL/GenBank/DDBJ databases">
        <authorList>
            <person name="Kjaerup R.B."/>
            <person name="Dalgaard T.S."/>
            <person name="Juul-Madsen H.R."/>
        </authorList>
    </citation>
    <scope>NUCLEOTIDE SEQUENCE [LARGE SCALE GENOMIC DNA]</scope>
    <source>
        <strain evidence="1 2">E3012</strain>
    </source>
</reference>
<evidence type="ECO:0000313" key="2">
    <source>
        <dbReference type="Proteomes" id="UP000092683"/>
    </source>
</evidence>